<evidence type="ECO:0000313" key="1">
    <source>
        <dbReference type="EMBL" id="CSC48321.1"/>
    </source>
</evidence>
<accession>A0A655QUK8</accession>
<name>A0A655QUK8_VIBCL</name>
<organism evidence="1 2">
    <name type="scientific">Vibrio cholerae</name>
    <dbReference type="NCBI Taxonomy" id="666"/>
    <lineage>
        <taxon>Bacteria</taxon>
        <taxon>Pseudomonadati</taxon>
        <taxon>Pseudomonadota</taxon>
        <taxon>Gammaproteobacteria</taxon>
        <taxon>Vibrionales</taxon>
        <taxon>Vibrionaceae</taxon>
        <taxon>Vibrio</taxon>
    </lineage>
</organism>
<sequence length="68" mass="7819">MNSWCLNQYPQPTYAGVVPNFAPALQSEVMPSVVPLNLELAKQLVFDSFYFIFEFGNKFELSDLISRR</sequence>
<evidence type="ECO:0000313" key="2">
    <source>
        <dbReference type="Proteomes" id="UP000041770"/>
    </source>
</evidence>
<gene>
    <name evidence="1" type="ORF">ERS013200_01520</name>
</gene>
<dbReference type="EMBL" id="CWQY01000007">
    <property type="protein sequence ID" value="CSC48321.1"/>
    <property type="molecule type" value="Genomic_DNA"/>
</dbReference>
<dbReference type="Proteomes" id="UP000041770">
    <property type="component" value="Unassembled WGS sequence"/>
</dbReference>
<protein>
    <submittedName>
        <fullName evidence="1">Uncharacterized protein</fullName>
    </submittedName>
</protein>
<dbReference type="AlphaFoldDB" id="A0A655QUK8"/>
<reference evidence="1 2" key="1">
    <citation type="submission" date="2015-07" db="EMBL/GenBank/DDBJ databases">
        <authorList>
            <consortium name="Pathogen Informatics"/>
        </authorList>
    </citation>
    <scope>NUCLEOTIDE SEQUENCE [LARGE SCALE GENOMIC DNA]</scope>
    <source>
        <strain evidence="1 2">A316</strain>
    </source>
</reference>
<proteinExistence type="predicted"/>